<dbReference type="InterPro" id="IPR000873">
    <property type="entry name" value="AMP-dep_synth/lig_dom"/>
</dbReference>
<dbReference type="InterPro" id="IPR045851">
    <property type="entry name" value="AMP-bd_C_sf"/>
</dbReference>
<sequence>MTVAHSLVRKHPLQRIPSPSRGFSALVHLLGLSSFIWSFNYMHENPNRANEAYGWHFQYLTVIGLSLSTVTFAVGLLADVTLSTRLFLLKNLLSICSAPMEVLISIDERLVVPDWAVIPLHADISFHAVPSIVLLIDLLLLSPPWTITVLPALALSSSIAFGYWFWIELCFAHNGWYPYPIFEQVPFEGRVGLFVLSAVVMALSTATLKALYGRVNGYGTPAPAQSRPGAIKQNDSPLSHTTESTVLHAEAADPSNRITKAEARIFTKRFAHIFRTEFGIGRNGRGQDAVLCISSNQVLLPTVYYGIIAAGGVFAAASTALTAMELVRQIRQSKSRVLVTCAENHAKTLQAAQQCAIPASRVLILESMSHKRVLRCAAQPAQNYLDRTAELDWERLTDQPTLESTLICLLYSSGTTGPPKGVMLTHMNLVSEAALAQRVLRDSRAGRPHLAVPYCTIGHLPTAHIAGVLGYFVTPAVAGGAVYWMPRFDIDRFIEYCRAYRVTYLATAPPVYLAIAESARVTDHFRTLVRAESGAAPLSIEVQRRAEKKLGCAISQRWGLTETTGSVTTMPWGVEDRTGSISPLLPNVRLRIVDGEERDVPQGQEGELIVKGPMVTPGYFENAEATAAAFTVDGWFRTGDIGLWRDGKIYVVDRKKELIKYKGLQVSPVEVEAFLLTHAAVADVAVIGVADPAAPGNELPRAYVVCEDGQQVTESELKEYVRANMARHKQLRGGVVFVKEIPKSASGKILRRQLRDQAKAESEVVRARL</sequence>
<dbReference type="AlphaFoldDB" id="A0A5M3YRY8"/>
<dbReference type="GO" id="GO:0016405">
    <property type="term" value="F:CoA-ligase activity"/>
    <property type="evidence" value="ECO:0007669"/>
    <property type="project" value="TreeGrafter"/>
</dbReference>
<feature type="domain" description="AMP-binding enzyme C-terminal" evidence="8">
    <location>
        <begin position="670"/>
        <end position="748"/>
    </location>
</feature>
<dbReference type="PROSITE" id="PS00455">
    <property type="entry name" value="AMP_BINDING"/>
    <property type="match status" value="1"/>
</dbReference>
<evidence type="ECO:0000256" key="5">
    <source>
        <dbReference type="ARBA" id="ARBA00022989"/>
    </source>
</evidence>
<comment type="caution">
    <text evidence="9">The sequence shown here is derived from an EMBL/GenBank/DDBJ whole genome shotgun (WGS) entry which is preliminary data.</text>
</comment>
<dbReference type="CDD" id="cd05911">
    <property type="entry name" value="Firefly_Luc_like"/>
    <property type="match status" value="1"/>
</dbReference>
<evidence type="ECO:0000313" key="10">
    <source>
        <dbReference type="Proteomes" id="UP000452235"/>
    </source>
</evidence>
<keyword evidence="4" id="KW-0812">Transmembrane</keyword>
<keyword evidence="6" id="KW-0472">Membrane</keyword>
<dbReference type="Pfam" id="PF13193">
    <property type="entry name" value="AMP-binding_C"/>
    <property type="match status" value="1"/>
</dbReference>
<dbReference type="Proteomes" id="UP000452235">
    <property type="component" value="Unassembled WGS sequence"/>
</dbReference>
<dbReference type="InterPro" id="IPR042099">
    <property type="entry name" value="ANL_N_sf"/>
</dbReference>
<organism evidence="9 10">
    <name type="scientific">Aspergillus terreus</name>
    <dbReference type="NCBI Taxonomy" id="33178"/>
    <lineage>
        <taxon>Eukaryota</taxon>
        <taxon>Fungi</taxon>
        <taxon>Dikarya</taxon>
        <taxon>Ascomycota</taxon>
        <taxon>Pezizomycotina</taxon>
        <taxon>Eurotiomycetes</taxon>
        <taxon>Eurotiomycetidae</taxon>
        <taxon>Eurotiales</taxon>
        <taxon>Aspergillaceae</taxon>
        <taxon>Aspergillus</taxon>
        <taxon>Aspergillus subgen. Circumdati</taxon>
    </lineage>
</organism>
<dbReference type="InterPro" id="IPR006838">
    <property type="entry name" value="ADTRP_AIG1"/>
</dbReference>
<name>A0A5M3YRY8_ASPTE</name>
<dbReference type="PANTHER" id="PTHR24096:SF149">
    <property type="entry name" value="AMP-BINDING DOMAIN-CONTAINING PROTEIN-RELATED"/>
    <property type="match status" value="1"/>
</dbReference>
<dbReference type="InterPro" id="IPR025110">
    <property type="entry name" value="AMP-bd_C"/>
</dbReference>
<dbReference type="GO" id="GO:0016020">
    <property type="term" value="C:membrane"/>
    <property type="evidence" value="ECO:0007669"/>
    <property type="project" value="InterPro"/>
</dbReference>
<keyword evidence="5" id="KW-1133">Transmembrane helix</keyword>
<dbReference type="Gene3D" id="3.30.300.30">
    <property type="match status" value="1"/>
</dbReference>
<reference evidence="9 10" key="1">
    <citation type="submission" date="2020-01" db="EMBL/GenBank/DDBJ databases">
        <title>Aspergillus terreus IFO 6365 whole genome shotgun sequence.</title>
        <authorList>
            <person name="Kanamasa S."/>
            <person name="Takahashi H."/>
        </authorList>
    </citation>
    <scope>NUCLEOTIDE SEQUENCE [LARGE SCALE GENOMIC DNA]</scope>
    <source>
        <strain evidence="9 10">IFO 6365</strain>
    </source>
</reference>
<dbReference type="PANTHER" id="PTHR24096">
    <property type="entry name" value="LONG-CHAIN-FATTY-ACID--COA LIGASE"/>
    <property type="match status" value="1"/>
</dbReference>
<dbReference type="FunFam" id="3.30.300.30:FF:000007">
    <property type="entry name" value="4-coumarate--CoA ligase 2"/>
    <property type="match status" value="1"/>
</dbReference>
<evidence type="ECO:0000259" key="8">
    <source>
        <dbReference type="Pfam" id="PF13193"/>
    </source>
</evidence>
<keyword evidence="10" id="KW-1185">Reference proteome</keyword>
<dbReference type="SUPFAM" id="SSF56801">
    <property type="entry name" value="Acetyl-CoA synthetase-like"/>
    <property type="match status" value="1"/>
</dbReference>
<dbReference type="EMBL" id="BLJY01000004">
    <property type="protein sequence ID" value="GFF15780.1"/>
    <property type="molecule type" value="Genomic_DNA"/>
</dbReference>
<evidence type="ECO:0000256" key="1">
    <source>
        <dbReference type="ARBA" id="ARBA00004127"/>
    </source>
</evidence>
<dbReference type="Pfam" id="PF04750">
    <property type="entry name" value="Far-17a_AIG1"/>
    <property type="match status" value="1"/>
</dbReference>
<dbReference type="GO" id="GO:0019748">
    <property type="term" value="P:secondary metabolic process"/>
    <property type="evidence" value="ECO:0007669"/>
    <property type="project" value="TreeGrafter"/>
</dbReference>
<dbReference type="InterPro" id="IPR020845">
    <property type="entry name" value="AMP-binding_CS"/>
</dbReference>
<feature type="domain" description="AMP-dependent synthetase/ligase" evidence="7">
    <location>
        <begin position="249"/>
        <end position="620"/>
    </location>
</feature>
<dbReference type="Pfam" id="PF00501">
    <property type="entry name" value="AMP-binding"/>
    <property type="match status" value="1"/>
</dbReference>
<gene>
    <name evidence="9" type="ORF">ATEIFO6365_0004089900</name>
</gene>
<evidence type="ECO:0000256" key="2">
    <source>
        <dbReference type="ARBA" id="ARBA00006432"/>
    </source>
</evidence>
<comment type="subcellular location">
    <subcellularLocation>
        <location evidence="1">Endomembrane system</location>
        <topology evidence="1">Multi-pass membrane protein</topology>
    </subcellularLocation>
</comment>
<comment type="similarity">
    <text evidence="2">Belongs to the ATP-dependent AMP-binding enzyme family.</text>
</comment>
<dbReference type="GO" id="GO:0012505">
    <property type="term" value="C:endomembrane system"/>
    <property type="evidence" value="ECO:0007669"/>
    <property type="project" value="UniProtKB-SubCell"/>
</dbReference>
<evidence type="ECO:0000313" key="9">
    <source>
        <dbReference type="EMBL" id="GFF15780.1"/>
    </source>
</evidence>
<accession>A0A5M3YRY8</accession>
<evidence type="ECO:0000256" key="3">
    <source>
        <dbReference type="ARBA" id="ARBA00022598"/>
    </source>
</evidence>
<evidence type="ECO:0000256" key="4">
    <source>
        <dbReference type="ARBA" id="ARBA00022692"/>
    </source>
</evidence>
<protein>
    <submittedName>
        <fullName evidence="9">AMP dependent ligase/synthetase</fullName>
    </submittedName>
</protein>
<dbReference type="VEuPathDB" id="FungiDB:ATEG_04901"/>
<dbReference type="Gene3D" id="3.40.50.12780">
    <property type="entry name" value="N-terminal domain of ligase-like"/>
    <property type="match status" value="1"/>
</dbReference>
<proteinExistence type="inferred from homology"/>
<evidence type="ECO:0000256" key="6">
    <source>
        <dbReference type="ARBA" id="ARBA00023136"/>
    </source>
</evidence>
<keyword evidence="3 9" id="KW-0436">Ligase</keyword>
<evidence type="ECO:0000259" key="7">
    <source>
        <dbReference type="Pfam" id="PF00501"/>
    </source>
</evidence>
<dbReference type="OrthoDB" id="1898221at2759"/>